<dbReference type="AlphaFoldDB" id="A0A699U7U4"/>
<dbReference type="EMBL" id="BKCJ011304587">
    <property type="protein sequence ID" value="GFD18023.1"/>
    <property type="molecule type" value="Genomic_DNA"/>
</dbReference>
<comment type="caution">
    <text evidence="1">The sequence shown here is derived from an EMBL/GenBank/DDBJ whole genome shotgun (WGS) entry which is preliminary data.</text>
</comment>
<organism evidence="1">
    <name type="scientific">Tanacetum cinerariifolium</name>
    <name type="common">Dalmatian daisy</name>
    <name type="synonym">Chrysanthemum cinerariifolium</name>
    <dbReference type="NCBI Taxonomy" id="118510"/>
    <lineage>
        <taxon>Eukaryota</taxon>
        <taxon>Viridiplantae</taxon>
        <taxon>Streptophyta</taxon>
        <taxon>Embryophyta</taxon>
        <taxon>Tracheophyta</taxon>
        <taxon>Spermatophyta</taxon>
        <taxon>Magnoliopsida</taxon>
        <taxon>eudicotyledons</taxon>
        <taxon>Gunneridae</taxon>
        <taxon>Pentapetalae</taxon>
        <taxon>asterids</taxon>
        <taxon>campanulids</taxon>
        <taxon>Asterales</taxon>
        <taxon>Asteraceae</taxon>
        <taxon>Asteroideae</taxon>
        <taxon>Anthemideae</taxon>
        <taxon>Anthemidinae</taxon>
        <taxon>Tanacetum</taxon>
    </lineage>
</organism>
<name>A0A699U7U4_TANCI</name>
<sequence length="104" mass="11621">MTKFLAIETLYPSLLHYLTTYSLLNLSNGYCPLIPKLSSLIIILVPWRSTICLFLEFEEVLRLLLVEADSDGGVIGLAISLPLYLVDSLDLVEDYCFDGGAYDL</sequence>
<protein>
    <submittedName>
        <fullName evidence="1">Uncharacterized protein</fullName>
    </submittedName>
</protein>
<accession>A0A699U7U4</accession>
<proteinExistence type="predicted"/>
<gene>
    <name evidence="1" type="ORF">Tci_889992</name>
</gene>
<evidence type="ECO:0000313" key="1">
    <source>
        <dbReference type="EMBL" id="GFD18023.1"/>
    </source>
</evidence>
<reference evidence="1" key="1">
    <citation type="journal article" date="2019" name="Sci. Rep.">
        <title>Draft genome of Tanacetum cinerariifolium, the natural source of mosquito coil.</title>
        <authorList>
            <person name="Yamashiro T."/>
            <person name="Shiraishi A."/>
            <person name="Satake H."/>
            <person name="Nakayama K."/>
        </authorList>
    </citation>
    <scope>NUCLEOTIDE SEQUENCE</scope>
</reference>